<dbReference type="InParanoid" id="G1SYU9"/>
<dbReference type="InterPro" id="IPR029034">
    <property type="entry name" value="Cystine-knot_cytokine"/>
</dbReference>
<evidence type="ECO:0000256" key="11">
    <source>
        <dbReference type="ARBA" id="ARBA00023180"/>
    </source>
</evidence>
<evidence type="ECO:0000313" key="17">
    <source>
        <dbReference type="Ensembl" id="ENSOCUP00000008805.2"/>
    </source>
</evidence>
<organism evidence="17 18">
    <name type="scientific">Oryctolagus cuniculus</name>
    <name type="common">Rabbit</name>
    <dbReference type="NCBI Taxonomy" id="9986"/>
    <lineage>
        <taxon>Eukaryota</taxon>
        <taxon>Metazoa</taxon>
        <taxon>Chordata</taxon>
        <taxon>Craniata</taxon>
        <taxon>Vertebrata</taxon>
        <taxon>Euteleostomi</taxon>
        <taxon>Mammalia</taxon>
        <taxon>Eutheria</taxon>
        <taxon>Euarchontoglires</taxon>
        <taxon>Glires</taxon>
        <taxon>Lagomorpha</taxon>
        <taxon>Leporidae</taxon>
        <taxon>Oryctolagus</taxon>
    </lineage>
</organism>
<dbReference type="GO" id="GO:0060038">
    <property type="term" value="P:cardiac muscle cell proliferation"/>
    <property type="evidence" value="ECO:0007669"/>
    <property type="project" value="Ensembl"/>
</dbReference>
<dbReference type="EMBL" id="AAGW02006820">
    <property type="status" value="NOT_ANNOTATED_CDS"/>
    <property type="molecule type" value="Genomic_DNA"/>
</dbReference>
<dbReference type="GO" id="GO:0060045">
    <property type="term" value="P:positive regulation of cardiac muscle cell proliferation"/>
    <property type="evidence" value="ECO:0007669"/>
    <property type="project" value="Ensembl"/>
</dbReference>
<dbReference type="GO" id="GO:0030308">
    <property type="term" value="P:negative regulation of cell growth"/>
    <property type="evidence" value="ECO:0007669"/>
    <property type="project" value="Ensembl"/>
</dbReference>
<dbReference type="STRING" id="9986.ENSOCUP00000008805"/>
<dbReference type="GO" id="GO:2000138">
    <property type="term" value="P:positive regulation of cell proliferation involved in heart morphogenesis"/>
    <property type="evidence" value="ECO:0007669"/>
    <property type="project" value="Ensembl"/>
</dbReference>
<dbReference type="GO" id="GO:1903242">
    <property type="term" value="P:regulation of cardiac muscle hypertrophy in response to stress"/>
    <property type="evidence" value="ECO:0007669"/>
    <property type="project" value="Ensembl"/>
</dbReference>
<evidence type="ECO:0000256" key="8">
    <source>
        <dbReference type="ARBA" id="ARBA00022889"/>
    </source>
</evidence>
<dbReference type="AlphaFoldDB" id="G1SYU9"/>
<name>G1SYU9_RABIT</name>
<dbReference type="GO" id="GO:0008083">
    <property type="term" value="F:growth factor activity"/>
    <property type="evidence" value="ECO:0007669"/>
    <property type="project" value="UniProtKB-KW"/>
</dbReference>
<evidence type="ECO:0000256" key="9">
    <source>
        <dbReference type="ARBA" id="ARBA00023030"/>
    </source>
</evidence>
<dbReference type="GO" id="GO:0055117">
    <property type="term" value="P:regulation of cardiac muscle contraction"/>
    <property type="evidence" value="ECO:0007669"/>
    <property type="project" value="Ensembl"/>
</dbReference>
<keyword evidence="18" id="KW-1185">Reference proteome</keyword>
<dbReference type="GO" id="GO:0005125">
    <property type="term" value="F:cytokine activity"/>
    <property type="evidence" value="ECO:0007669"/>
    <property type="project" value="UniProtKB-KW"/>
</dbReference>
<keyword evidence="8" id="KW-0130">Cell adhesion</keyword>
<dbReference type="GO" id="GO:0061036">
    <property type="term" value="P:positive regulation of cartilage development"/>
    <property type="evidence" value="ECO:0007669"/>
    <property type="project" value="Ensembl"/>
</dbReference>
<dbReference type="GO" id="GO:0007512">
    <property type="term" value="P:adult heart development"/>
    <property type="evidence" value="ECO:0007669"/>
    <property type="project" value="Ensembl"/>
</dbReference>
<protein>
    <recommendedName>
        <fullName evidence="14">Bone morphogenetic protein 10</fullName>
    </recommendedName>
</protein>
<dbReference type="Ensembl" id="ENSOCUT00000010214.3">
    <property type="protein sequence ID" value="ENSOCUP00000008805.2"/>
    <property type="gene ID" value="ENSOCUG00000010221.3"/>
</dbReference>
<keyword evidence="9 15" id="KW-0339">Growth factor</keyword>
<keyword evidence="6" id="KW-0165">Cleavage on pair of basic residues</keyword>
<dbReference type="InterPro" id="IPR017948">
    <property type="entry name" value="TGFb_CS"/>
</dbReference>
<dbReference type="FunFam" id="2.60.120.970:FF:000013">
    <property type="entry name" value="Bone morphogenetic protein 10"/>
    <property type="match status" value="1"/>
</dbReference>
<evidence type="ECO:0000256" key="2">
    <source>
        <dbReference type="ARBA" id="ARBA00006656"/>
    </source>
</evidence>
<dbReference type="GO" id="GO:0033612">
    <property type="term" value="F:receptor serine/threonine kinase binding"/>
    <property type="evidence" value="ECO:0007669"/>
    <property type="project" value="Ensembl"/>
</dbReference>
<dbReference type="InterPro" id="IPR015615">
    <property type="entry name" value="TGF-beta-rel"/>
</dbReference>
<dbReference type="GO" id="GO:0007155">
    <property type="term" value="P:cell adhesion"/>
    <property type="evidence" value="ECO:0007669"/>
    <property type="project" value="UniProtKB-KW"/>
</dbReference>
<dbReference type="SUPFAM" id="SSF57501">
    <property type="entry name" value="Cystine-knot cytokines"/>
    <property type="match status" value="1"/>
</dbReference>
<dbReference type="GO" id="GO:0060347">
    <property type="term" value="P:heart trabecula formation"/>
    <property type="evidence" value="ECO:0007669"/>
    <property type="project" value="Ensembl"/>
</dbReference>
<reference evidence="17" key="3">
    <citation type="submission" date="2025-09" db="UniProtKB">
        <authorList>
            <consortium name="Ensembl"/>
        </authorList>
    </citation>
    <scope>IDENTIFICATION</scope>
    <source>
        <strain evidence="17">Thorbecke</strain>
    </source>
</reference>
<evidence type="ECO:0000256" key="1">
    <source>
        <dbReference type="ARBA" id="ARBA00004613"/>
    </source>
</evidence>
<dbReference type="GO" id="GO:0031433">
    <property type="term" value="F:telethonin binding"/>
    <property type="evidence" value="ECO:0007669"/>
    <property type="project" value="Ensembl"/>
</dbReference>
<reference evidence="17 18" key="1">
    <citation type="journal article" date="2011" name="Nature">
        <title>A high-resolution map of human evolutionary constraint using 29 mammals.</title>
        <authorList>
            <person name="Lindblad-Toh K."/>
            <person name="Garber M."/>
            <person name="Zuk O."/>
            <person name="Lin M.F."/>
            <person name="Parker B.J."/>
            <person name="Washietl S."/>
            <person name="Kheradpour P."/>
            <person name="Ernst J."/>
            <person name="Jordan G."/>
            <person name="Mauceli E."/>
            <person name="Ward L.D."/>
            <person name="Lowe C.B."/>
            <person name="Holloway A.K."/>
            <person name="Clamp M."/>
            <person name="Gnerre S."/>
            <person name="Alfoldi J."/>
            <person name="Beal K."/>
            <person name="Chang J."/>
            <person name="Clawson H."/>
            <person name="Cuff J."/>
            <person name="Di Palma F."/>
            <person name="Fitzgerald S."/>
            <person name="Flicek P."/>
            <person name="Guttman M."/>
            <person name="Hubisz M.J."/>
            <person name="Jaffe D.B."/>
            <person name="Jungreis I."/>
            <person name="Kent W.J."/>
            <person name="Kostka D."/>
            <person name="Lara M."/>
            <person name="Martins A.L."/>
            <person name="Massingham T."/>
            <person name="Moltke I."/>
            <person name="Raney B.J."/>
            <person name="Rasmussen M.D."/>
            <person name="Robinson J."/>
            <person name="Stark A."/>
            <person name="Vilella A.J."/>
            <person name="Wen J."/>
            <person name="Xie X."/>
            <person name="Zody M.C."/>
            <person name="Baldwin J."/>
            <person name="Bloom T."/>
            <person name="Chin C.W."/>
            <person name="Heiman D."/>
            <person name="Nicol R."/>
            <person name="Nusbaum C."/>
            <person name="Young S."/>
            <person name="Wilkinson J."/>
            <person name="Worley K.C."/>
            <person name="Kovar C.L."/>
            <person name="Muzny D.M."/>
            <person name="Gibbs R.A."/>
            <person name="Cree A."/>
            <person name="Dihn H.H."/>
            <person name="Fowler G."/>
            <person name="Jhangiani S."/>
            <person name="Joshi V."/>
            <person name="Lee S."/>
            <person name="Lewis L.R."/>
            <person name="Nazareth L.V."/>
            <person name="Okwuonu G."/>
            <person name="Santibanez J."/>
            <person name="Warren W.C."/>
            <person name="Mardis E.R."/>
            <person name="Weinstock G.M."/>
            <person name="Wilson R.K."/>
            <person name="Delehaunty K."/>
            <person name="Dooling D."/>
            <person name="Fronik C."/>
            <person name="Fulton L."/>
            <person name="Fulton B."/>
            <person name="Graves T."/>
            <person name="Minx P."/>
            <person name="Sodergren E."/>
            <person name="Birney E."/>
            <person name="Margulies E.H."/>
            <person name="Herrero J."/>
            <person name="Green E.D."/>
            <person name="Haussler D."/>
            <person name="Siepel A."/>
            <person name="Goldman N."/>
            <person name="Pollard K.S."/>
            <person name="Pedersen J.S."/>
            <person name="Lander E.S."/>
            <person name="Kellis M."/>
        </authorList>
    </citation>
    <scope>NUCLEOTIDE SEQUENCE [LARGE SCALE GENOMIC DNA]</scope>
    <source>
        <strain evidence="17 18">Thorbecke inbred</strain>
    </source>
</reference>
<dbReference type="GO" id="GO:0001822">
    <property type="term" value="P:kidney development"/>
    <property type="evidence" value="ECO:0007669"/>
    <property type="project" value="Ensembl"/>
</dbReference>
<dbReference type="GO" id="GO:0005179">
    <property type="term" value="F:hormone activity"/>
    <property type="evidence" value="ECO:0007669"/>
    <property type="project" value="Ensembl"/>
</dbReference>
<dbReference type="PANTHER" id="PTHR11848">
    <property type="entry name" value="TGF-BETA FAMILY"/>
    <property type="match status" value="1"/>
</dbReference>
<evidence type="ECO:0000256" key="5">
    <source>
        <dbReference type="ARBA" id="ARBA00022525"/>
    </source>
</evidence>
<evidence type="ECO:0000256" key="6">
    <source>
        <dbReference type="ARBA" id="ARBA00022685"/>
    </source>
</evidence>
<dbReference type="HOGENOM" id="CLU_020515_2_0_1"/>
<dbReference type="GO" id="GO:0030509">
    <property type="term" value="P:BMP signaling pathway"/>
    <property type="evidence" value="ECO:0007669"/>
    <property type="project" value="Ensembl"/>
</dbReference>
<evidence type="ECO:0000256" key="4">
    <source>
        <dbReference type="ARBA" id="ARBA00022514"/>
    </source>
</evidence>
<keyword evidence="4" id="KW-0202">Cytokine</keyword>
<dbReference type="InterPro" id="IPR001111">
    <property type="entry name" value="TGF-b_propeptide"/>
</dbReference>
<comment type="subunit">
    <text evidence="13">Homodimer; disulfide-linked. Interacts with FBN1 (via N-terminal domain) and FBN2. Interacts with ENG.</text>
</comment>
<accession>G1SYU9</accession>
<evidence type="ECO:0000256" key="14">
    <source>
        <dbReference type="ARBA" id="ARBA00070145"/>
    </source>
</evidence>
<evidence type="ECO:0000259" key="16">
    <source>
        <dbReference type="PROSITE" id="PS51362"/>
    </source>
</evidence>
<keyword evidence="5" id="KW-0964">Secreted</keyword>
<dbReference type="GO" id="GO:0060391">
    <property type="term" value="P:positive regulation of SMAD protein signal transduction"/>
    <property type="evidence" value="ECO:0007669"/>
    <property type="project" value="Ensembl"/>
</dbReference>
<comment type="function">
    <text evidence="12">Required for maintaining the proliferative activity of embryonic cardiomyocytes by preventing premature activation of the negative cell cycle regulator CDKN1C/p57KIP and maintaining the required expression levels of cardiogenic factors such as MEF2C and NKX2-5. Acts as a ligand for ACVRL1/ALK1, BMPR1A/ALK3 and BMPR1B/ALK6, leading to activation of SMAD1, SMAD5 and SMAD8 transcription factors. Inhibits endothelial cell migration and growth. May reduce cell migration and cell matrix adhesion in breast cancer cell lines.</text>
</comment>
<dbReference type="SMR" id="G1SYU9"/>
<dbReference type="GO" id="GO:0055015">
    <property type="term" value="P:ventricular cardiac muscle cell development"/>
    <property type="evidence" value="ECO:0007669"/>
    <property type="project" value="Ensembl"/>
</dbReference>
<dbReference type="GeneTree" id="ENSGT00940000156279"/>
<dbReference type="GO" id="GO:0010614">
    <property type="term" value="P:negative regulation of cardiac muscle hypertrophy"/>
    <property type="evidence" value="ECO:0007669"/>
    <property type="project" value="Ensembl"/>
</dbReference>
<dbReference type="Gene3D" id="2.60.120.970">
    <property type="match status" value="1"/>
</dbReference>
<evidence type="ECO:0000256" key="10">
    <source>
        <dbReference type="ARBA" id="ARBA00023157"/>
    </source>
</evidence>
<dbReference type="Pfam" id="PF00688">
    <property type="entry name" value="TGFb_propeptide"/>
    <property type="match status" value="1"/>
</dbReference>
<dbReference type="GO" id="GO:0055010">
    <property type="term" value="P:ventricular cardiac muscle tissue morphogenesis"/>
    <property type="evidence" value="ECO:0007669"/>
    <property type="project" value="Ensembl"/>
</dbReference>
<dbReference type="Pfam" id="PF00019">
    <property type="entry name" value="TGF_beta"/>
    <property type="match status" value="1"/>
</dbReference>
<dbReference type="GO" id="GO:0045893">
    <property type="term" value="P:positive regulation of DNA-templated transcription"/>
    <property type="evidence" value="ECO:0007669"/>
    <property type="project" value="Ensembl"/>
</dbReference>
<comment type="subcellular location">
    <subcellularLocation>
        <location evidence="1">Secreted</location>
    </subcellularLocation>
</comment>
<dbReference type="GO" id="GO:0032924">
    <property type="term" value="P:activin receptor signaling pathway"/>
    <property type="evidence" value="ECO:0007669"/>
    <property type="project" value="Ensembl"/>
</dbReference>
<comment type="similarity">
    <text evidence="2 15">Belongs to the TGF-beta family.</text>
</comment>
<keyword evidence="10" id="KW-1015">Disulfide bond</keyword>
<keyword evidence="11" id="KW-0325">Glycoprotein</keyword>
<dbReference type="Bgee" id="ENSOCUG00000010221">
    <property type="expression patterns" value="Expressed in liver and 2 other cell types or tissues"/>
</dbReference>
<dbReference type="InterPro" id="IPR001839">
    <property type="entry name" value="TGF-b_C"/>
</dbReference>
<evidence type="ECO:0000256" key="3">
    <source>
        <dbReference type="ARBA" id="ARBA00022473"/>
    </source>
</evidence>
<dbReference type="GO" id="GO:0030018">
    <property type="term" value="C:Z disc"/>
    <property type="evidence" value="ECO:0007669"/>
    <property type="project" value="Ensembl"/>
</dbReference>
<evidence type="ECO:0000256" key="12">
    <source>
        <dbReference type="ARBA" id="ARBA00057214"/>
    </source>
</evidence>
<dbReference type="eggNOG" id="KOG3900">
    <property type="taxonomic scope" value="Eukaryota"/>
</dbReference>
<proteinExistence type="inferred from homology"/>
<keyword evidence="3" id="KW-0217">Developmental protein</keyword>
<keyword evidence="7" id="KW-0732">Signal</keyword>
<dbReference type="CDD" id="cd19401">
    <property type="entry name" value="TGF_beta_BMP10"/>
    <property type="match status" value="1"/>
</dbReference>
<reference evidence="17" key="2">
    <citation type="submission" date="2025-08" db="UniProtKB">
        <authorList>
            <consortium name="Ensembl"/>
        </authorList>
    </citation>
    <scope>IDENTIFICATION</scope>
    <source>
        <strain evidence="17">Thorbecke</strain>
    </source>
</reference>
<dbReference type="GO" id="GO:0010596">
    <property type="term" value="P:negative regulation of endothelial cell migration"/>
    <property type="evidence" value="ECO:0007669"/>
    <property type="project" value="Ensembl"/>
</dbReference>
<evidence type="ECO:0000313" key="18">
    <source>
        <dbReference type="Proteomes" id="UP000001811"/>
    </source>
</evidence>
<dbReference type="Proteomes" id="UP000001811">
    <property type="component" value="Chromosome 2"/>
</dbReference>
<dbReference type="GO" id="GO:0010613">
    <property type="term" value="P:positive regulation of cardiac muscle hypertrophy"/>
    <property type="evidence" value="ECO:0007669"/>
    <property type="project" value="Ensembl"/>
</dbReference>
<dbReference type="Gene3D" id="2.10.90.10">
    <property type="entry name" value="Cystine-knot cytokines"/>
    <property type="match status" value="1"/>
</dbReference>
<evidence type="ECO:0000256" key="13">
    <source>
        <dbReference type="ARBA" id="ARBA00065629"/>
    </source>
</evidence>
<gene>
    <name evidence="17" type="primary">BMP10</name>
</gene>
<evidence type="ECO:0000256" key="15">
    <source>
        <dbReference type="RuleBase" id="RU000354"/>
    </source>
</evidence>
<evidence type="ECO:0000256" key="7">
    <source>
        <dbReference type="ARBA" id="ARBA00022729"/>
    </source>
</evidence>
<dbReference type="FunFam" id="2.10.90.10:FF:000001">
    <property type="entry name" value="Bone morphogenetic protein 4"/>
    <property type="match status" value="1"/>
</dbReference>
<sequence length="428" mass="48832">MVPVFFCSLPNAWNFMKTGHMRTLSPRSHNRCWATALSQHTRAIALRETCSEKPFWHASLGTRQVQLVREAAAVDKESAKVDPPEYMLELYNKFATDRTSMPSANIIRSFKNEDLFSQPASFNGLRKYPLLFNVSIPHHEEVIMAELRLYTLVQRDRLIYDGVDRKITIFEVLDSEGDSEGDNNGERSLLVLVSGEIYGTNSEWETFDVTDAIRRWQKSSSSTHQLEVHIESRHNEAEDISRGQLEIDTSAQNKHDPLLVVFSDDQSSDKERKEELNEMIAHEQLLELDSVDGFSRGPGEEALLQMRSNIIYDSTARIRRNAKGNYCKRTPLYIDFKEIGWDSWIIAPPGYEAYECRGVCNYPLAEHLTPTKHAIIQALVHLKNSQKASKACCVPTKLEPISILYLDKGVVTYKFKYEGMAVSECGCR</sequence>
<dbReference type="PaxDb" id="9986-ENSOCUP00000008805"/>
<dbReference type="PROSITE" id="PS00250">
    <property type="entry name" value="TGF_BETA_1"/>
    <property type="match status" value="1"/>
</dbReference>
<dbReference type="FunCoup" id="G1SYU9">
    <property type="interactions" value="34"/>
</dbReference>
<dbReference type="GO" id="GO:0009986">
    <property type="term" value="C:cell surface"/>
    <property type="evidence" value="ECO:0007669"/>
    <property type="project" value="Ensembl"/>
</dbReference>
<dbReference type="PROSITE" id="PS51362">
    <property type="entry name" value="TGF_BETA_2"/>
    <property type="match status" value="1"/>
</dbReference>
<feature type="domain" description="TGF-beta family profile" evidence="16">
    <location>
        <begin position="317"/>
        <end position="428"/>
    </location>
</feature>
<dbReference type="SMART" id="SM00204">
    <property type="entry name" value="TGFB"/>
    <property type="match status" value="1"/>
</dbReference>
<dbReference type="PANTHER" id="PTHR11848:SF39">
    <property type="entry name" value="BONE MORPHOGENETIC PROTEIN 10"/>
    <property type="match status" value="1"/>
</dbReference>
<dbReference type="PRINTS" id="PR00669">
    <property type="entry name" value="INHIBINA"/>
</dbReference>
<dbReference type="GO" id="GO:0060298">
    <property type="term" value="P:positive regulation of sarcomere organization"/>
    <property type="evidence" value="ECO:0007669"/>
    <property type="project" value="Ensembl"/>
</dbReference>
<dbReference type="GO" id="GO:0005615">
    <property type="term" value="C:extracellular space"/>
    <property type="evidence" value="ECO:0007669"/>
    <property type="project" value="UniProtKB-KW"/>
</dbReference>
<dbReference type="GO" id="GO:0010628">
    <property type="term" value="P:positive regulation of gene expression"/>
    <property type="evidence" value="ECO:0007669"/>
    <property type="project" value="Ensembl"/>
</dbReference>
<dbReference type="GO" id="GO:0055009">
    <property type="term" value="P:atrial cardiac muscle tissue morphogenesis"/>
    <property type="evidence" value="ECO:0007669"/>
    <property type="project" value="Ensembl"/>
</dbReference>